<comment type="caution">
    <text evidence="2">The sequence shown here is derived from an EMBL/GenBank/DDBJ whole genome shotgun (WGS) entry which is preliminary data.</text>
</comment>
<keyword evidence="1" id="KW-0812">Transmembrane</keyword>
<dbReference type="RefSeq" id="WP_149080117.1">
    <property type="nucleotide sequence ID" value="NZ_VTAW01000003.1"/>
</dbReference>
<keyword evidence="3" id="KW-1185">Reference proteome</keyword>
<evidence type="ECO:0000256" key="1">
    <source>
        <dbReference type="SAM" id="Phobius"/>
    </source>
</evidence>
<protein>
    <submittedName>
        <fullName evidence="2">Uncharacterized protein</fullName>
    </submittedName>
</protein>
<feature type="transmembrane region" description="Helical" evidence="1">
    <location>
        <begin position="12"/>
        <end position="35"/>
    </location>
</feature>
<gene>
    <name evidence="2" type="ORF">FYC77_03445</name>
</gene>
<proteinExistence type="predicted"/>
<dbReference type="AlphaFoldDB" id="A0A5D5AVJ1"/>
<evidence type="ECO:0000313" key="3">
    <source>
        <dbReference type="Proteomes" id="UP000324104"/>
    </source>
</evidence>
<name>A0A5D5AVJ1_9EURY</name>
<keyword evidence="1" id="KW-1133">Transmembrane helix</keyword>
<dbReference type="EMBL" id="VTAW01000003">
    <property type="protein sequence ID" value="TYT63141.1"/>
    <property type="molecule type" value="Genomic_DNA"/>
</dbReference>
<dbReference type="Proteomes" id="UP000324104">
    <property type="component" value="Unassembled WGS sequence"/>
</dbReference>
<feature type="transmembrane region" description="Helical" evidence="1">
    <location>
        <begin position="41"/>
        <end position="59"/>
    </location>
</feature>
<reference evidence="2 3" key="1">
    <citation type="submission" date="2019-08" db="EMBL/GenBank/DDBJ databases">
        <title>Archaea genome.</title>
        <authorList>
            <person name="Kajale S."/>
            <person name="Shouche Y."/>
            <person name="Deshpande N."/>
            <person name="Sharma A."/>
        </authorList>
    </citation>
    <scope>NUCLEOTIDE SEQUENCE [LARGE SCALE GENOMIC DNA]</scope>
    <source>
        <strain evidence="2 3">ESP3B_9</strain>
    </source>
</reference>
<keyword evidence="1" id="KW-0472">Membrane</keyword>
<accession>A0A5D5AVJ1</accession>
<sequence length="83" mass="8615">MKDDRSRIPDGIDTLRVGANAALIGVFLGAGTAAVVGGPRILYLLVVASISVAACVIIWRGPLALATCTSTPSRPGLEIRQRD</sequence>
<organism evidence="2 3">
    <name type="scientific">Natrialba swarupiae</name>
    <dbReference type="NCBI Taxonomy" id="2448032"/>
    <lineage>
        <taxon>Archaea</taxon>
        <taxon>Methanobacteriati</taxon>
        <taxon>Methanobacteriota</taxon>
        <taxon>Stenosarchaea group</taxon>
        <taxon>Halobacteria</taxon>
        <taxon>Halobacteriales</taxon>
        <taxon>Natrialbaceae</taxon>
        <taxon>Natrialba</taxon>
    </lineage>
</organism>
<evidence type="ECO:0000313" key="2">
    <source>
        <dbReference type="EMBL" id="TYT63141.1"/>
    </source>
</evidence>